<feature type="coiled-coil region" evidence="2">
    <location>
        <begin position="337"/>
        <end position="379"/>
    </location>
</feature>
<evidence type="ECO:0000256" key="1">
    <source>
        <dbReference type="RuleBase" id="RU363021"/>
    </source>
</evidence>
<dbReference type="InterPro" id="IPR019166">
    <property type="entry name" value="MIC26/MIC27"/>
</dbReference>
<keyword evidence="5" id="KW-1185">Reference proteome</keyword>
<dbReference type="EMBL" id="JARKIB010000137">
    <property type="protein sequence ID" value="KAJ7733682.1"/>
    <property type="molecule type" value="Genomic_DNA"/>
</dbReference>
<dbReference type="Pfam" id="PF09769">
    <property type="entry name" value="ApoO"/>
    <property type="match status" value="1"/>
</dbReference>
<organism evidence="4 5">
    <name type="scientific">Mycena metata</name>
    <dbReference type="NCBI Taxonomy" id="1033252"/>
    <lineage>
        <taxon>Eukaryota</taxon>
        <taxon>Fungi</taxon>
        <taxon>Dikarya</taxon>
        <taxon>Basidiomycota</taxon>
        <taxon>Agaricomycotina</taxon>
        <taxon>Agaricomycetes</taxon>
        <taxon>Agaricomycetidae</taxon>
        <taxon>Agaricales</taxon>
        <taxon>Marasmiineae</taxon>
        <taxon>Mycenaceae</taxon>
        <taxon>Mycena</taxon>
    </lineage>
</organism>
<comment type="caution">
    <text evidence="4">The sequence shown here is derived from an EMBL/GenBank/DDBJ whole genome shotgun (WGS) entry which is preliminary data.</text>
</comment>
<dbReference type="AlphaFoldDB" id="A0AAD7I2K2"/>
<dbReference type="GO" id="GO:0044284">
    <property type="term" value="C:mitochondrial crista junction"/>
    <property type="evidence" value="ECO:0007669"/>
    <property type="project" value="TreeGrafter"/>
</dbReference>
<keyword evidence="2" id="KW-0175">Coiled coil</keyword>
<feature type="compositionally biased region" description="Polar residues" evidence="3">
    <location>
        <begin position="29"/>
        <end position="42"/>
    </location>
</feature>
<evidence type="ECO:0000256" key="2">
    <source>
        <dbReference type="SAM" id="Coils"/>
    </source>
</evidence>
<sequence>MRCQLAQAIDRSKRRLSVPVSGRFEKEANQANTVTPQPNNTSFLPSSSGEYLPLSPLVVLTLGSSFSARLRHDGLRPPSTTEGAHPPSRCQEKISLQCPRAFRTALDHVCWIRRFFCAGTRNWRTNPFRTSSPVADIYLPCESNFSGGILTFSSQPSIYDPPPTETLLLDTPSALEAHIGTVRRATTGKYREAHAHVQGVVSRWIGVENRVEHRVKSLLPPDERLVPGVLYAAVAFLSGAIVARHRILPIRALLPPVLGTAALVHFNPRLSANIRAYAGALEDEHLPAVAQFHETGKAHALMGWERVREGTENARGKVSRGVLEAVEKVQGATGLRIREALGVARDIEEKVERVIEEKVADLEGVADTVEKKAEEAAKERVV</sequence>
<accession>A0AAD7I2K2</accession>
<evidence type="ECO:0000313" key="5">
    <source>
        <dbReference type="Proteomes" id="UP001215598"/>
    </source>
</evidence>
<keyword evidence="1" id="KW-0999">Mitochondrion inner membrane</keyword>
<comment type="function">
    <text evidence="1">Component of the MICOS complex, a large protein complex of the mitochondrial inner membrane that plays crucial roles in the maintenance of crista junctions, inner membrane architecture, and formation of contact sites to the outer membrane.</text>
</comment>
<dbReference type="GO" id="GO:0042407">
    <property type="term" value="P:cristae formation"/>
    <property type="evidence" value="ECO:0007669"/>
    <property type="project" value="InterPro"/>
</dbReference>
<reference evidence="4" key="1">
    <citation type="submission" date="2023-03" db="EMBL/GenBank/DDBJ databases">
        <title>Massive genome expansion in bonnet fungi (Mycena s.s.) driven by repeated elements and novel gene families across ecological guilds.</title>
        <authorList>
            <consortium name="Lawrence Berkeley National Laboratory"/>
            <person name="Harder C.B."/>
            <person name="Miyauchi S."/>
            <person name="Viragh M."/>
            <person name="Kuo A."/>
            <person name="Thoen E."/>
            <person name="Andreopoulos B."/>
            <person name="Lu D."/>
            <person name="Skrede I."/>
            <person name="Drula E."/>
            <person name="Henrissat B."/>
            <person name="Morin E."/>
            <person name="Kohler A."/>
            <person name="Barry K."/>
            <person name="LaButti K."/>
            <person name="Morin E."/>
            <person name="Salamov A."/>
            <person name="Lipzen A."/>
            <person name="Mereny Z."/>
            <person name="Hegedus B."/>
            <person name="Baldrian P."/>
            <person name="Stursova M."/>
            <person name="Weitz H."/>
            <person name="Taylor A."/>
            <person name="Grigoriev I.V."/>
            <person name="Nagy L.G."/>
            <person name="Martin F."/>
            <person name="Kauserud H."/>
        </authorList>
    </citation>
    <scope>NUCLEOTIDE SEQUENCE</scope>
    <source>
        <strain evidence="4">CBHHK182m</strain>
    </source>
</reference>
<keyword evidence="1" id="KW-0496">Mitochondrion</keyword>
<keyword evidence="1" id="KW-0472">Membrane</keyword>
<dbReference type="InterPro" id="IPR033181">
    <property type="entry name" value="Mic26_fungi"/>
</dbReference>
<dbReference type="Proteomes" id="UP001215598">
    <property type="component" value="Unassembled WGS sequence"/>
</dbReference>
<proteinExistence type="predicted"/>
<evidence type="ECO:0000256" key="3">
    <source>
        <dbReference type="SAM" id="MobiDB-lite"/>
    </source>
</evidence>
<dbReference type="GO" id="GO:0061617">
    <property type="term" value="C:MICOS complex"/>
    <property type="evidence" value="ECO:0007669"/>
    <property type="project" value="UniProtKB-UniRule"/>
</dbReference>
<protein>
    <recommendedName>
        <fullName evidence="1">MICOS complex subunit</fullName>
    </recommendedName>
</protein>
<dbReference type="PANTHER" id="PTHR28268">
    <property type="entry name" value="MICOS SUBUNIT MIC26"/>
    <property type="match status" value="1"/>
</dbReference>
<evidence type="ECO:0000313" key="4">
    <source>
        <dbReference type="EMBL" id="KAJ7733682.1"/>
    </source>
</evidence>
<comment type="subcellular location">
    <subcellularLocation>
        <location evidence="1">Mitochondrion inner membrane</location>
    </subcellularLocation>
</comment>
<comment type="subunit">
    <text evidence="1">Component of the mitochondrial contact site and cristae organizing system (MICOS) complex.</text>
</comment>
<feature type="region of interest" description="Disordered" evidence="3">
    <location>
        <begin position="17"/>
        <end position="42"/>
    </location>
</feature>
<name>A0AAD7I2K2_9AGAR</name>
<dbReference type="PANTHER" id="PTHR28268:SF1">
    <property type="entry name" value="MICOS SUBUNIT MIC26"/>
    <property type="match status" value="1"/>
</dbReference>
<gene>
    <name evidence="4" type="ORF">B0H16DRAFT_1328062</name>
</gene>